<feature type="transmembrane region" description="Helical" evidence="1">
    <location>
        <begin position="37"/>
        <end position="58"/>
    </location>
</feature>
<dbReference type="Proteomes" id="UP001596044">
    <property type="component" value="Unassembled WGS sequence"/>
</dbReference>
<evidence type="ECO:0000256" key="1">
    <source>
        <dbReference type="SAM" id="Phobius"/>
    </source>
</evidence>
<feature type="transmembrane region" description="Helical" evidence="1">
    <location>
        <begin position="137"/>
        <end position="158"/>
    </location>
</feature>
<evidence type="ECO:0008006" key="4">
    <source>
        <dbReference type="Google" id="ProtNLM"/>
    </source>
</evidence>
<feature type="transmembrane region" description="Helical" evidence="1">
    <location>
        <begin position="78"/>
        <end position="96"/>
    </location>
</feature>
<feature type="transmembrane region" description="Helical" evidence="1">
    <location>
        <begin position="103"/>
        <end position="125"/>
    </location>
</feature>
<gene>
    <name evidence="2" type="ORF">ACFPOG_29390</name>
</gene>
<comment type="caution">
    <text evidence="2">The sequence shown here is derived from an EMBL/GenBank/DDBJ whole genome shotgun (WGS) entry which is preliminary data.</text>
</comment>
<keyword evidence="1" id="KW-0812">Transmembrane</keyword>
<accession>A0ABW0KFT6</accession>
<organism evidence="2 3">
    <name type="scientific">Paenibacillus aestuarii</name>
    <dbReference type="NCBI Taxonomy" id="516965"/>
    <lineage>
        <taxon>Bacteria</taxon>
        <taxon>Bacillati</taxon>
        <taxon>Bacillota</taxon>
        <taxon>Bacilli</taxon>
        <taxon>Bacillales</taxon>
        <taxon>Paenibacillaceae</taxon>
        <taxon>Paenibacillus</taxon>
    </lineage>
</organism>
<evidence type="ECO:0000313" key="2">
    <source>
        <dbReference type="EMBL" id="MFC5452328.1"/>
    </source>
</evidence>
<feature type="transmembrane region" description="Helical" evidence="1">
    <location>
        <begin position="14"/>
        <end position="30"/>
    </location>
</feature>
<keyword evidence="3" id="KW-1185">Reference proteome</keyword>
<protein>
    <recommendedName>
        <fullName evidence="4">Rod shape-determining protein MreD</fullName>
    </recommendedName>
</protein>
<keyword evidence="1" id="KW-0472">Membrane</keyword>
<dbReference type="RefSeq" id="WP_270884148.1">
    <property type="nucleotide sequence ID" value="NZ_JAQFVF010000062.1"/>
</dbReference>
<proteinExistence type="predicted"/>
<dbReference type="EMBL" id="JBHSMJ010000047">
    <property type="protein sequence ID" value="MFC5452328.1"/>
    <property type="molecule type" value="Genomic_DNA"/>
</dbReference>
<reference evidence="3" key="1">
    <citation type="journal article" date="2019" name="Int. J. Syst. Evol. Microbiol.">
        <title>The Global Catalogue of Microorganisms (GCM) 10K type strain sequencing project: providing services to taxonomists for standard genome sequencing and annotation.</title>
        <authorList>
            <consortium name="The Broad Institute Genomics Platform"/>
            <consortium name="The Broad Institute Genome Sequencing Center for Infectious Disease"/>
            <person name="Wu L."/>
            <person name="Ma J."/>
        </authorList>
    </citation>
    <scope>NUCLEOTIDE SEQUENCE [LARGE SCALE GENOMIC DNA]</scope>
    <source>
        <strain evidence="3">KACC 11904</strain>
    </source>
</reference>
<evidence type="ECO:0000313" key="3">
    <source>
        <dbReference type="Proteomes" id="UP001596044"/>
    </source>
</evidence>
<name>A0ABW0KFT6_9BACL</name>
<keyword evidence="1" id="KW-1133">Transmembrane helix</keyword>
<sequence>MILYLPLKFDANEWFILIAILFVFTTVLLLPKRFSTLFIVFMMLFNVFIGQTVDYLIAVPPYDLYDVNDRPDYELFDFLLYFLLYPPSAYIVLYFYSKWKIKGLYVIAYILGCALLTTGLEWIAHFLHVFTYKGWKLVYSFPVYIGVYSFNILVLRLAQTYVQRKRNLNNI</sequence>